<dbReference type="NCBIfam" id="TIGR04056">
    <property type="entry name" value="OMP_RagA_SusC"/>
    <property type="match status" value="1"/>
</dbReference>
<dbReference type="PANTHER" id="PTHR32552:SF68">
    <property type="entry name" value="FERRICHROME OUTER MEMBRANE TRANSPORTER_PHAGE RECEPTOR"/>
    <property type="match status" value="1"/>
</dbReference>
<keyword evidence="8" id="KW-0406">Ion transport</keyword>
<dbReference type="Gene3D" id="2.40.170.20">
    <property type="entry name" value="TonB-dependent receptor, beta-barrel domain"/>
    <property type="match status" value="1"/>
</dbReference>
<proteinExistence type="inferred from homology"/>
<comment type="similarity">
    <text evidence="12 13">Belongs to the TonB-dependent receptor family.</text>
</comment>
<dbReference type="InterPro" id="IPR012910">
    <property type="entry name" value="Plug_dom"/>
</dbReference>
<dbReference type="SUPFAM" id="SSF49464">
    <property type="entry name" value="Carboxypeptidase regulatory domain-like"/>
    <property type="match status" value="1"/>
</dbReference>
<dbReference type="InterPro" id="IPR023996">
    <property type="entry name" value="TonB-dep_OMP_SusC/RagA"/>
</dbReference>
<keyword evidence="3 12" id="KW-1134">Transmembrane beta strand</keyword>
<accession>A0A2Z4IJV9</accession>
<evidence type="ECO:0000313" key="17">
    <source>
        <dbReference type="Proteomes" id="UP000248688"/>
    </source>
</evidence>
<dbReference type="OrthoDB" id="9768177at2"/>
<dbReference type="Pfam" id="PF13715">
    <property type="entry name" value="CarbopepD_reg_2"/>
    <property type="match status" value="1"/>
</dbReference>
<keyword evidence="2 12" id="KW-0813">Transport</keyword>
<dbReference type="InterPro" id="IPR036942">
    <property type="entry name" value="Beta-barrel_TonB_sf"/>
</dbReference>
<keyword evidence="11 12" id="KW-0998">Cell outer membrane</keyword>
<keyword evidence="9 13" id="KW-0798">TonB box</keyword>
<dbReference type="EMBL" id="CP030041">
    <property type="protein sequence ID" value="AWW31432.1"/>
    <property type="molecule type" value="Genomic_DNA"/>
</dbReference>
<keyword evidence="5 12" id="KW-0812">Transmembrane</keyword>
<dbReference type="Proteomes" id="UP000248688">
    <property type="component" value="Chromosome"/>
</dbReference>
<evidence type="ECO:0000256" key="3">
    <source>
        <dbReference type="ARBA" id="ARBA00022452"/>
    </source>
</evidence>
<dbReference type="InterPro" id="IPR039426">
    <property type="entry name" value="TonB-dep_rcpt-like"/>
</dbReference>
<evidence type="ECO:0000256" key="11">
    <source>
        <dbReference type="ARBA" id="ARBA00023237"/>
    </source>
</evidence>
<sequence>MKTPLRFLAALSRKTGLFLLCLFLMAVQTNSYAEGSKLSKVRLSLSLEDAKITQVLTEIERKTAFYFVFDEKVSQDAELFSFQFTNETLPEVLDEIGQEAGLSFEATNKTITVLPIEAPRQALAGKVTDTSGEALPGVTLLIKGTSKGGVTDANGEFTMQIESFPVTLIVSYLGYKTQQVPVQKAGDLTIILEEDVNALDEVVVTALGMKREEKKLGYAQQTIDSRQLTDARPNNWSEALRGKVPGLQINGLGGPVGSQQIILRGNSSLDPGNNGALIVIDGVPIQNEHPGSGPSNGYMGGSASNDTPVDYGNAISDLNPDDIESVSVLKGPAASALYGYQAANGAVIITTKSGKGQKGLGVTVSSNTKFDNIQRWPDWQYEYGQGSGKGGYLKPATDENGNPVPYNDRLYYSYGASEDGNSTAGSSSAFGPKFDGQYYYQYDPTMEGQSPERQLWRPYENNRKDFWQTGVTQTTNVSIQGGDEKGSMRGSVTHSKNDWIMPNTGFEQLSLSVNGNYQVSDRIKLSSVVDYRNRTSDNLPGQGYNNHSIAYFMIFQNPNVDLAWYEPIWKEGQEQVDMIRPYSSYIDNPYAMVYEIQNSLDQYAITGNFKMDIELHPKVNLMLRGALNMYDKNMDQERPYDINRYARGYYRKTNVFKQEVNTDFLLSYSDTFDDWEVTANFGGNRMDYRYLRQDSWAEGLEIPGEYNLVNGSQLFTSKFDGYNKVNSLYGMVTLGWQDKVFLDLTGRNDWNSILPKHNQSYFFPSASSGIILSEIFSMPSSITFAKVRASLAQVGGAGKYGNRYSTDKYYRRSDFPGSALAPTSLYNTDFKPEITTSKELGIDFRMFQSRLKLDVAVYQNNSKNQIFNAPLPYSSGYRSVTINAGEVRNRGIEVMLNGTPVENKNFKWNTTLTWAKNKGTVMSLHENAEGGRFEMLSSSGAKLVAVEGGSPAALYGRGYKRSPEGEIIFDENGSPEMTDDIIYIGDTQPKWVAGFINSFQYKNFRINAVIDAKYGGTIYSHTHHKLTQQGKLDHTLVGREEGELVGKGVVDNGDGTYSENTTPISIANYYNLMYPLANTEANSFDASFIKLREVTLSYDFSEKFLSKTPLNEMRLSVYGRNLAVLSDFPIYDPEVAGFAGGTNMHPGVEVGQMPVPNEYGVNVVIGF</sequence>
<evidence type="ECO:0000256" key="1">
    <source>
        <dbReference type="ARBA" id="ARBA00004571"/>
    </source>
</evidence>
<feature type="domain" description="TonB-dependent receptor plug" evidence="15">
    <location>
        <begin position="215"/>
        <end position="346"/>
    </location>
</feature>
<dbReference type="InterPro" id="IPR037066">
    <property type="entry name" value="Plug_dom_sf"/>
</dbReference>
<evidence type="ECO:0000256" key="12">
    <source>
        <dbReference type="PROSITE-ProRule" id="PRU01360"/>
    </source>
</evidence>
<evidence type="ECO:0000256" key="2">
    <source>
        <dbReference type="ARBA" id="ARBA00022448"/>
    </source>
</evidence>
<dbReference type="InterPro" id="IPR008969">
    <property type="entry name" value="CarboxyPept-like_regulatory"/>
</dbReference>
<dbReference type="PROSITE" id="PS52016">
    <property type="entry name" value="TONB_DEPENDENT_REC_3"/>
    <property type="match status" value="1"/>
</dbReference>
<dbReference type="Pfam" id="PF07715">
    <property type="entry name" value="Plug"/>
    <property type="match status" value="1"/>
</dbReference>
<gene>
    <name evidence="16" type="ORF">DN752_15600</name>
</gene>
<evidence type="ECO:0000256" key="8">
    <source>
        <dbReference type="ARBA" id="ARBA00023065"/>
    </source>
</evidence>
<evidence type="ECO:0000259" key="15">
    <source>
        <dbReference type="Pfam" id="PF07715"/>
    </source>
</evidence>
<dbReference type="AlphaFoldDB" id="A0A2Z4IJV9"/>
<organism evidence="16 17">
    <name type="scientific">Echinicola strongylocentroti</name>
    <dbReference type="NCBI Taxonomy" id="1795355"/>
    <lineage>
        <taxon>Bacteria</taxon>
        <taxon>Pseudomonadati</taxon>
        <taxon>Bacteroidota</taxon>
        <taxon>Cytophagia</taxon>
        <taxon>Cytophagales</taxon>
        <taxon>Cyclobacteriaceae</taxon>
        <taxon>Echinicola</taxon>
    </lineage>
</organism>
<dbReference type="Pfam" id="PF00593">
    <property type="entry name" value="TonB_dep_Rec_b-barrel"/>
    <property type="match status" value="1"/>
</dbReference>
<dbReference type="GO" id="GO:0009279">
    <property type="term" value="C:cell outer membrane"/>
    <property type="evidence" value="ECO:0007669"/>
    <property type="project" value="UniProtKB-SubCell"/>
</dbReference>
<evidence type="ECO:0000256" key="4">
    <source>
        <dbReference type="ARBA" id="ARBA00022496"/>
    </source>
</evidence>
<evidence type="ECO:0000256" key="5">
    <source>
        <dbReference type="ARBA" id="ARBA00022692"/>
    </source>
</evidence>
<evidence type="ECO:0000256" key="13">
    <source>
        <dbReference type="RuleBase" id="RU003357"/>
    </source>
</evidence>
<dbReference type="Gene3D" id="2.60.40.1120">
    <property type="entry name" value="Carboxypeptidase-like, regulatory domain"/>
    <property type="match status" value="1"/>
</dbReference>
<dbReference type="InterPro" id="IPR023997">
    <property type="entry name" value="TonB-dep_OMP_SusC/RagA_CS"/>
</dbReference>
<evidence type="ECO:0000256" key="10">
    <source>
        <dbReference type="ARBA" id="ARBA00023136"/>
    </source>
</evidence>
<dbReference type="GO" id="GO:0015344">
    <property type="term" value="F:siderophore uptake transmembrane transporter activity"/>
    <property type="evidence" value="ECO:0007669"/>
    <property type="project" value="TreeGrafter"/>
</dbReference>
<keyword evidence="10 12" id="KW-0472">Membrane</keyword>
<feature type="domain" description="TonB-dependent receptor-like beta-barrel" evidence="14">
    <location>
        <begin position="568"/>
        <end position="924"/>
    </location>
</feature>
<name>A0A2Z4IJV9_9BACT</name>
<evidence type="ECO:0000259" key="14">
    <source>
        <dbReference type="Pfam" id="PF00593"/>
    </source>
</evidence>
<keyword evidence="17" id="KW-1185">Reference proteome</keyword>
<dbReference type="NCBIfam" id="TIGR04057">
    <property type="entry name" value="SusC_RagA_signa"/>
    <property type="match status" value="1"/>
</dbReference>
<keyword evidence="4" id="KW-0410">Iron transport</keyword>
<dbReference type="InterPro" id="IPR000531">
    <property type="entry name" value="Beta-barrel_TonB"/>
</dbReference>
<evidence type="ECO:0000256" key="9">
    <source>
        <dbReference type="ARBA" id="ARBA00023077"/>
    </source>
</evidence>
<comment type="subcellular location">
    <subcellularLocation>
        <location evidence="1 12">Cell outer membrane</location>
        <topology evidence="1 12">Multi-pass membrane protein</topology>
    </subcellularLocation>
</comment>
<protein>
    <submittedName>
        <fullName evidence="16">SusC/RagA family TonB-linked outer membrane protein</fullName>
    </submittedName>
</protein>
<reference evidence="16 17" key="1">
    <citation type="submission" date="2018-06" db="EMBL/GenBank/DDBJ databases">
        <title>Echinicola strongylocentroti sp. nov., isolated from a sea urchin Strongylocentrotus intermedius.</title>
        <authorList>
            <person name="Bae S.S."/>
        </authorList>
    </citation>
    <scope>NUCLEOTIDE SEQUENCE [LARGE SCALE GENOMIC DNA]</scope>
    <source>
        <strain evidence="16 17">MEBiC08714</strain>
    </source>
</reference>
<dbReference type="SUPFAM" id="SSF56935">
    <property type="entry name" value="Porins"/>
    <property type="match status" value="1"/>
</dbReference>
<evidence type="ECO:0000313" key="16">
    <source>
        <dbReference type="EMBL" id="AWW31432.1"/>
    </source>
</evidence>
<dbReference type="PANTHER" id="PTHR32552">
    <property type="entry name" value="FERRICHROME IRON RECEPTOR-RELATED"/>
    <property type="match status" value="1"/>
</dbReference>
<evidence type="ECO:0000256" key="6">
    <source>
        <dbReference type="ARBA" id="ARBA00022729"/>
    </source>
</evidence>
<keyword evidence="7" id="KW-0408">Iron</keyword>
<dbReference type="KEGG" id="est:DN752_15600"/>
<evidence type="ECO:0000256" key="7">
    <source>
        <dbReference type="ARBA" id="ARBA00023004"/>
    </source>
</evidence>
<dbReference type="Gene3D" id="2.170.130.10">
    <property type="entry name" value="TonB-dependent receptor, plug domain"/>
    <property type="match status" value="1"/>
</dbReference>
<dbReference type="Gene3D" id="3.55.50.30">
    <property type="match status" value="1"/>
</dbReference>
<keyword evidence="6" id="KW-0732">Signal</keyword>